<name>A0A0P7KHL9_9RHOB</name>
<feature type="chain" id="PRO_5006141068" description="Secreted protein" evidence="1">
    <location>
        <begin position="24"/>
        <end position="100"/>
    </location>
</feature>
<dbReference type="AlphaFoldDB" id="A0A0P7KHL9"/>
<evidence type="ECO:0008006" key="4">
    <source>
        <dbReference type="Google" id="ProtNLM"/>
    </source>
</evidence>
<feature type="signal peptide" evidence="1">
    <location>
        <begin position="1"/>
        <end position="23"/>
    </location>
</feature>
<dbReference type="Proteomes" id="UP000050471">
    <property type="component" value="Unassembled WGS sequence"/>
</dbReference>
<dbReference type="EMBL" id="LKBA01000008">
    <property type="protein sequence ID" value="KPN62980.1"/>
    <property type="molecule type" value="Genomic_DNA"/>
</dbReference>
<proteinExistence type="predicted"/>
<dbReference type="STRING" id="154981.AKJ29_02190"/>
<reference evidence="2 3" key="1">
    <citation type="submission" date="2015-09" db="EMBL/GenBank/DDBJ databases">
        <title>Draft genome sequence of Aliiroseovarius crassostreae CV919-312TSm, the causative agent of Roseovarius Oyster Disease (formerly Juvenile Oyster Disease).</title>
        <authorList>
            <person name="Kessner L."/>
            <person name="Spinard E."/>
            <person name="Nelson D."/>
        </authorList>
    </citation>
    <scope>NUCLEOTIDE SEQUENCE [LARGE SCALE GENOMIC DNA]</scope>
    <source>
        <strain evidence="2 3">CV919-312</strain>
    </source>
</reference>
<sequence length="100" mass="10716">MTQLFKSTLLACLFGSAIAPPLAAEEIHGSCVGDACGHAELQIHDDGCVYLTNRSSRFVAMTHYTTVAPNQTIRVESRAADICLGNVVGQYQLKFIGLTS</sequence>
<gene>
    <name evidence="2" type="ORF">AKJ29_02190</name>
</gene>
<dbReference type="RefSeq" id="WP_055190928.1">
    <property type="nucleotide sequence ID" value="NZ_FPBS01000057.1"/>
</dbReference>
<evidence type="ECO:0000313" key="2">
    <source>
        <dbReference type="EMBL" id="KPN62980.1"/>
    </source>
</evidence>
<comment type="caution">
    <text evidence="2">The sequence shown here is derived from an EMBL/GenBank/DDBJ whole genome shotgun (WGS) entry which is preliminary data.</text>
</comment>
<evidence type="ECO:0000313" key="3">
    <source>
        <dbReference type="Proteomes" id="UP000050471"/>
    </source>
</evidence>
<keyword evidence="3" id="KW-1185">Reference proteome</keyword>
<keyword evidence="1" id="KW-0732">Signal</keyword>
<protein>
    <recommendedName>
        <fullName evidence="4">Secreted protein</fullName>
    </recommendedName>
</protein>
<evidence type="ECO:0000256" key="1">
    <source>
        <dbReference type="SAM" id="SignalP"/>
    </source>
</evidence>
<accession>A0A0P7KHL9</accession>
<organism evidence="2 3">
    <name type="scientific">Aliiroseovarius crassostreae</name>
    <dbReference type="NCBI Taxonomy" id="154981"/>
    <lineage>
        <taxon>Bacteria</taxon>
        <taxon>Pseudomonadati</taxon>
        <taxon>Pseudomonadota</taxon>
        <taxon>Alphaproteobacteria</taxon>
        <taxon>Rhodobacterales</taxon>
        <taxon>Paracoccaceae</taxon>
        <taxon>Aliiroseovarius</taxon>
    </lineage>
</organism>